<sequence>MGSLLKLALLASTALAVNRPAWPEVIANPDASGRVPFYGPRLDRPYPGLWNDTEPTPWYLELKLRSRPREGVFDTWASLQLLYPSTNTPGALFTSNGSWAVDQNTTSGWNVNFYYWSSTFGLAPAVPEGNDVQRGTCPESVMSRQCADDVREKLVPGYNGDGSSLLRIPKSCKPLTNPSPRKLGLDHDLTPNEANLTRYDTTWSWYDSNVEMFYNDHGSRTWPIIIVWDRSRTEPTRYEIPAEQRVQMVCVKADISHNGAALPVPSGGDALVAPAWVVLGLAALLGAVLV</sequence>
<keyword evidence="1" id="KW-0732">Signal</keyword>
<dbReference type="Proteomes" id="UP000070501">
    <property type="component" value="Unassembled WGS sequence"/>
</dbReference>
<reference evidence="3" key="1">
    <citation type="submission" date="2016-02" db="EMBL/GenBank/DDBJ databases">
        <title>Draft genome sequence of Microdochium bolleyi, a fungal endophyte of beachgrass.</title>
        <authorList>
            <consortium name="DOE Joint Genome Institute"/>
            <person name="David A.S."/>
            <person name="May G."/>
            <person name="Haridas S."/>
            <person name="Lim J."/>
            <person name="Wang M."/>
            <person name="Labutti K."/>
            <person name="Lipzen A."/>
            <person name="Barry K."/>
            <person name="Grigoriev I.V."/>
        </authorList>
    </citation>
    <scope>NUCLEOTIDE SEQUENCE [LARGE SCALE GENOMIC DNA]</scope>
    <source>
        <strain evidence="3">J235TASD1</strain>
    </source>
</reference>
<evidence type="ECO:0000256" key="1">
    <source>
        <dbReference type="SAM" id="SignalP"/>
    </source>
</evidence>
<proteinExistence type="predicted"/>
<dbReference type="OrthoDB" id="10623775at2759"/>
<organism evidence="2 3">
    <name type="scientific">Microdochium bolleyi</name>
    <dbReference type="NCBI Taxonomy" id="196109"/>
    <lineage>
        <taxon>Eukaryota</taxon>
        <taxon>Fungi</taxon>
        <taxon>Dikarya</taxon>
        <taxon>Ascomycota</taxon>
        <taxon>Pezizomycotina</taxon>
        <taxon>Sordariomycetes</taxon>
        <taxon>Xylariomycetidae</taxon>
        <taxon>Xylariales</taxon>
        <taxon>Microdochiaceae</taxon>
        <taxon>Microdochium</taxon>
    </lineage>
</organism>
<evidence type="ECO:0000313" key="3">
    <source>
        <dbReference type="Proteomes" id="UP000070501"/>
    </source>
</evidence>
<dbReference type="EMBL" id="KQ964286">
    <property type="protein sequence ID" value="KXJ85303.1"/>
    <property type="molecule type" value="Genomic_DNA"/>
</dbReference>
<protein>
    <submittedName>
        <fullName evidence="2">Uncharacterized protein</fullName>
    </submittedName>
</protein>
<name>A0A136IK36_9PEZI</name>
<accession>A0A136IK36</accession>
<feature type="chain" id="PRO_5007292742" evidence="1">
    <location>
        <begin position="17"/>
        <end position="290"/>
    </location>
</feature>
<dbReference type="AlphaFoldDB" id="A0A136IK36"/>
<dbReference type="InParanoid" id="A0A136IK36"/>
<feature type="signal peptide" evidence="1">
    <location>
        <begin position="1"/>
        <end position="16"/>
    </location>
</feature>
<keyword evidence="3" id="KW-1185">Reference proteome</keyword>
<evidence type="ECO:0000313" key="2">
    <source>
        <dbReference type="EMBL" id="KXJ85303.1"/>
    </source>
</evidence>
<gene>
    <name evidence="2" type="ORF">Micbo1qcDRAFT_210091</name>
</gene>